<dbReference type="RefSeq" id="WP_252761767.1">
    <property type="nucleotide sequence ID" value="NZ_JAMXLY010000056.1"/>
</dbReference>
<comment type="caution">
    <text evidence="5">The sequence shown here is derived from an EMBL/GenBank/DDBJ whole genome shotgun (WGS) entry which is preliminary data.</text>
</comment>
<dbReference type="SUPFAM" id="SSF53474">
    <property type="entry name" value="alpha/beta-Hydrolases"/>
    <property type="match status" value="1"/>
</dbReference>
<evidence type="ECO:0000259" key="4">
    <source>
        <dbReference type="Pfam" id="PF13472"/>
    </source>
</evidence>
<feature type="chain" id="PRO_5045877924" evidence="2">
    <location>
        <begin position="23"/>
        <end position="465"/>
    </location>
</feature>
<dbReference type="SUPFAM" id="SSF52266">
    <property type="entry name" value="SGNH hydrolase"/>
    <property type="match status" value="1"/>
</dbReference>
<sequence length="465" mass="51416">MKKVCLLSVLLSLITLSSVAQTARKFVLNLTPDSASTLTCYLPTHASGRAIVDCPGGGYTHLAVDNEGHQWAGFFNQRGISYFVLQYRMPHGDRTLPVSDAEHAMKLVRDSATRWQINPYDVGIMGFSAGGHLASTISTHAEYAVRPDFSILFYPVITMGKGCHQGSRDNFLGQSPDEALVGDFSNETQVRVHLTPPCVVLLANDDVGVPPVENGIAYYSAMRKVGNDCALYVYPTGGHGFGFKTSFPYHDQMLNDLSSWLATHPSPRHDAVRIACIGNSITEGYGIDMSSEYGYPADLQKKLGTGYLVKNFGVSARTLLNKGDFPYMKERQWKDALAFRPQIVILGLGTNDSKPENWRYGKEFKKDLQQMLDSLKSLSSKPVIYLATPIPAFKPTWNINDHVISEEIIPDIRKLAKKNKCRLIDLHTDYAPYSSLQQEDGIHPTAKGAEKLAELIAPTLLKGRQ</sequence>
<dbReference type="InterPro" id="IPR013830">
    <property type="entry name" value="SGNH_hydro"/>
</dbReference>
<reference evidence="5 6" key="1">
    <citation type="submission" date="2022-06" db="EMBL/GenBank/DDBJ databases">
        <title>A taxonomic note on the genus Prevotella: Description of four novel genera and emended description of the genera Hallella and Xylanibacter.</title>
        <authorList>
            <person name="Hitch T.C.A."/>
        </authorList>
    </citation>
    <scope>NUCLEOTIDE SEQUENCE [LARGE SCALE GENOMIC DNA]</scope>
    <source>
        <strain evidence="5 6">DSM 100619</strain>
    </source>
</reference>
<feature type="domain" description="SGNH hydrolase-type esterase" evidence="4">
    <location>
        <begin position="276"/>
        <end position="450"/>
    </location>
</feature>
<organism evidence="5 6">
    <name type="scientific">Segatella cerevisiae</name>
    <dbReference type="NCBI Taxonomy" id="2053716"/>
    <lineage>
        <taxon>Bacteria</taxon>
        <taxon>Pseudomonadati</taxon>
        <taxon>Bacteroidota</taxon>
        <taxon>Bacteroidia</taxon>
        <taxon>Bacteroidales</taxon>
        <taxon>Prevotellaceae</taxon>
        <taxon>Segatella</taxon>
    </lineage>
</organism>
<dbReference type="InterPro" id="IPR013094">
    <property type="entry name" value="AB_hydrolase_3"/>
</dbReference>
<name>A0ABT1BZA0_9BACT</name>
<evidence type="ECO:0000313" key="5">
    <source>
        <dbReference type="EMBL" id="MCO6026411.1"/>
    </source>
</evidence>
<dbReference type="NCBIfam" id="NF042968">
    <property type="entry name" value="AcxylEst_AxeA1"/>
    <property type="match status" value="1"/>
</dbReference>
<dbReference type="PANTHER" id="PTHR48081:SF6">
    <property type="entry name" value="PEPTIDASE S9 PROLYL OLIGOPEPTIDASE CATALYTIC DOMAIN-CONTAINING PROTEIN"/>
    <property type="match status" value="1"/>
</dbReference>
<evidence type="ECO:0000313" key="6">
    <source>
        <dbReference type="Proteomes" id="UP001204015"/>
    </source>
</evidence>
<protein>
    <submittedName>
        <fullName evidence="5">GDSL-type esterase/lipase family protein</fullName>
    </submittedName>
</protein>
<dbReference type="InterPro" id="IPR050300">
    <property type="entry name" value="GDXG_lipolytic_enzyme"/>
</dbReference>
<dbReference type="Gene3D" id="3.40.50.1110">
    <property type="entry name" value="SGNH hydrolase"/>
    <property type="match status" value="1"/>
</dbReference>
<dbReference type="Pfam" id="PF13472">
    <property type="entry name" value="Lipase_GDSL_2"/>
    <property type="match status" value="1"/>
</dbReference>
<dbReference type="Pfam" id="PF07859">
    <property type="entry name" value="Abhydrolase_3"/>
    <property type="match status" value="1"/>
</dbReference>
<proteinExistence type="predicted"/>
<gene>
    <name evidence="5" type="ORF">NG821_11275</name>
</gene>
<dbReference type="InterPro" id="IPR036514">
    <property type="entry name" value="SGNH_hydro_sf"/>
</dbReference>
<accession>A0ABT1BZA0</accession>
<dbReference type="Gene3D" id="3.40.50.1820">
    <property type="entry name" value="alpha/beta hydrolase"/>
    <property type="match status" value="1"/>
</dbReference>
<evidence type="ECO:0000256" key="1">
    <source>
        <dbReference type="ARBA" id="ARBA00022801"/>
    </source>
</evidence>
<feature type="signal peptide" evidence="2">
    <location>
        <begin position="1"/>
        <end position="22"/>
    </location>
</feature>
<keyword evidence="2" id="KW-0732">Signal</keyword>
<dbReference type="InterPro" id="IPR050029">
    <property type="entry name" value="AxeA1"/>
</dbReference>
<dbReference type="InterPro" id="IPR029058">
    <property type="entry name" value="AB_hydrolase_fold"/>
</dbReference>
<evidence type="ECO:0000259" key="3">
    <source>
        <dbReference type="Pfam" id="PF07859"/>
    </source>
</evidence>
<dbReference type="PANTHER" id="PTHR48081">
    <property type="entry name" value="AB HYDROLASE SUPERFAMILY PROTEIN C4A8.06C"/>
    <property type="match status" value="1"/>
</dbReference>
<keyword evidence="1" id="KW-0378">Hydrolase</keyword>
<dbReference type="EMBL" id="JAMXLY010000056">
    <property type="protein sequence ID" value="MCO6026411.1"/>
    <property type="molecule type" value="Genomic_DNA"/>
</dbReference>
<keyword evidence="6" id="KW-1185">Reference proteome</keyword>
<evidence type="ECO:0000256" key="2">
    <source>
        <dbReference type="SAM" id="SignalP"/>
    </source>
</evidence>
<feature type="domain" description="Alpha/beta hydrolase fold-3" evidence="3">
    <location>
        <begin position="56"/>
        <end position="241"/>
    </location>
</feature>
<dbReference type="Proteomes" id="UP001204015">
    <property type="component" value="Unassembled WGS sequence"/>
</dbReference>